<dbReference type="Proteomes" id="UP000515838">
    <property type="component" value="Chromosome"/>
</dbReference>
<comment type="catalytic activity">
    <reaction evidence="10 11">
        <text>tRNA(Gly) + glycine + ATP = glycyl-tRNA(Gly) + AMP + diphosphate</text>
        <dbReference type="Rhea" id="RHEA:16013"/>
        <dbReference type="Rhea" id="RHEA-COMP:9664"/>
        <dbReference type="Rhea" id="RHEA-COMP:9683"/>
        <dbReference type="ChEBI" id="CHEBI:30616"/>
        <dbReference type="ChEBI" id="CHEBI:33019"/>
        <dbReference type="ChEBI" id="CHEBI:57305"/>
        <dbReference type="ChEBI" id="CHEBI:78442"/>
        <dbReference type="ChEBI" id="CHEBI:78522"/>
        <dbReference type="ChEBI" id="CHEBI:456215"/>
        <dbReference type="EC" id="6.1.1.14"/>
    </reaction>
</comment>
<dbReference type="GO" id="GO:0004814">
    <property type="term" value="F:arginine-tRNA ligase activity"/>
    <property type="evidence" value="ECO:0007669"/>
    <property type="project" value="InterPro"/>
</dbReference>
<dbReference type="InterPro" id="IPR015944">
    <property type="entry name" value="Gly-tRNA-synth_bsu"/>
</dbReference>
<dbReference type="InterPro" id="IPR008909">
    <property type="entry name" value="DALR_anticod-bd"/>
</dbReference>
<dbReference type="EC" id="6.1.1.14" evidence="11"/>
<evidence type="ECO:0000259" key="12">
    <source>
        <dbReference type="SMART" id="SM00836"/>
    </source>
</evidence>
<dbReference type="AlphaFoldDB" id="A0A7G9TE60"/>
<dbReference type="Pfam" id="PF05746">
    <property type="entry name" value="DALR_1"/>
    <property type="match status" value="1"/>
</dbReference>
<evidence type="ECO:0000256" key="8">
    <source>
        <dbReference type="ARBA" id="ARBA00022917"/>
    </source>
</evidence>
<proteinExistence type="inferred from homology"/>
<comment type="subcellular location">
    <subcellularLocation>
        <location evidence="1 11">Cytoplasm</location>
    </subcellularLocation>
</comment>
<comment type="similarity">
    <text evidence="2 11">Belongs to the class-II aminoacyl-tRNA synthetase family.</text>
</comment>
<keyword evidence="9 11" id="KW-0030">Aminoacyl-tRNA synthetase</keyword>
<evidence type="ECO:0000256" key="7">
    <source>
        <dbReference type="ARBA" id="ARBA00022840"/>
    </source>
</evidence>
<dbReference type="GO" id="GO:0005829">
    <property type="term" value="C:cytosol"/>
    <property type="evidence" value="ECO:0007669"/>
    <property type="project" value="TreeGrafter"/>
</dbReference>
<evidence type="ECO:0000256" key="5">
    <source>
        <dbReference type="ARBA" id="ARBA00022598"/>
    </source>
</evidence>
<dbReference type="GeneID" id="81469877"/>
<dbReference type="RefSeq" id="WP_187573777.1">
    <property type="nucleotide sequence ID" value="NZ_CP060731.1"/>
</dbReference>
<dbReference type="NCBIfam" id="TIGR00211">
    <property type="entry name" value="glyS"/>
    <property type="match status" value="1"/>
</dbReference>
<dbReference type="PROSITE" id="PS50861">
    <property type="entry name" value="AA_TRNA_LIGASE_II_GLYAB"/>
    <property type="match status" value="1"/>
</dbReference>
<evidence type="ECO:0000313" key="13">
    <source>
        <dbReference type="EMBL" id="QNN78385.1"/>
    </source>
</evidence>
<protein>
    <recommendedName>
        <fullName evidence="11">Glycine--tRNA ligase beta subunit</fullName>
        <ecNumber evidence="11">6.1.1.14</ecNumber>
    </recommendedName>
    <alternativeName>
        <fullName evidence="11">Glycyl-tRNA synthetase beta subunit</fullName>
        <shortName evidence="11">GlyRS</shortName>
    </alternativeName>
</protein>
<feature type="domain" description="DALR anticodon binding" evidence="12">
    <location>
        <begin position="618"/>
        <end position="721"/>
    </location>
</feature>
<accession>A0A7G9TE60</accession>
<gene>
    <name evidence="11" type="primary">glyS</name>
    <name evidence="13" type="ORF">IAE60_02800</name>
</gene>
<dbReference type="GO" id="GO:0006420">
    <property type="term" value="P:arginyl-tRNA aminoacylation"/>
    <property type="evidence" value="ECO:0007669"/>
    <property type="project" value="InterPro"/>
</dbReference>
<evidence type="ECO:0000256" key="11">
    <source>
        <dbReference type="HAMAP-Rule" id="MF_00255"/>
    </source>
</evidence>
<dbReference type="PANTHER" id="PTHR30075">
    <property type="entry name" value="GLYCYL-TRNA SYNTHETASE"/>
    <property type="match status" value="1"/>
</dbReference>
<dbReference type="SMART" id="SM00836">
    <property type="entry name" value="DALR_1"/>
    <property type="match status" value="1"/>
</dbReference>
<comment type="subunit">
    <text evidence="3 11">Tetramer of two alpha and two beta subunits.</text>
</comment>
<reference evidence="13 14" key="1">
    <citation type="submission" date="2020-08" db="EMBL/GenBank/DDBJ databases">
        <title>Streptomycin Non-resistant strain, P. mexicana.</title>
        <authorList>
            <person name="Ganesh-Kumar S."/>
            <person name="Zhe T."/>
            <person name="Yu Z."/>
            <person name="Min Y."/>
        </authorList>
    </citation>
    <scope>NUCLEOTIDE SEQUENCE [LARGE SCALE GENOMIC DNA]</scope>
    <source>
        <strain evidence="13 14">GTZY2</strain>
    </source>
</reference>
<sequence>MSEQKSLLVELGTEELPVKALPGLAQAFFDGVITALEKRGIGFERGDAKPLYTPRRLAVLLPAVDVEQPEQKSEVLGPYLNIALDANGAPTKALEGFAAKAGIDWTALERTTDGKGERFVHRAVKPGAKTADLLADIVREALAGMPIPKPMRWGAHEYAFARPVHWLVLLLGKDVVPAQVLGVTSDRMSRGHRFEHDKPVWINDPGDYVMALQGAKVLVDPDARRARIVAEVEKAAAQAGGSARITDDNLEQVVCLTEWPAAVLCSFESAFLAVPQEALIETMEINQKFFPVLSDGGKLTEHFIGIANIESQNVDEVRKGYERVIRPRFSDAKFFFDEDLKQGLVSMGDGLKTVTYQAKLGSVADKVARVATLAENIATQVGADPAQARRAAELAKNDLQSRMVNEFPELQGIAGRHYALAAGEPKEIALAIDEAYQPRFAGDDIALSPLGKVLAIAERLDTLAGGFAAGLKPTGNKDPFALRRNALGLARTVIESGFNLNLKELLSLARTESTAAIVASELRTKAAAAADAKSKGVAADQAVTASGHTTAKDIEELYDFILDRLRGYYADKGVPAAHFNAVAELKPASLYDFDTRLDAIGTFATLQEAEALAAANKRIGNILKKADIAIPHAVDRALLTDPAESALAEAVEAVLGETDEALHHHDYVTVLNHLARLRPQVDAFFDSVMVNADDPAVRANRLALLKRLADRFRAVAAIEHLST</sequence>
<keyword evidence="6 11" id="KW-0547">Nucleotide-binding</keyword>
<evidence type="ECO:0000256" key="10">
    <source>
        <dbReference type="ARBA" id="ARBA00047937"/>
    </source>
</evidence>
<dbReference type="GO" id="GO:0004820">
    <property type="term" value="F:glycine-tRNA ligase activity"/>
    <property type="evidence" value="ECO:0007669"/>
    <property type="project" value="UniProtKB-UniRule"/>
</dbReference>
<keyword evidence="8 11" id="KW-0648">Protein biosynthesis</keyword>
<dbReference type="InterPro" id="IPR006194">
    <property type="entry name" value="Gly-tRNA-synth_heterodimer"/>
</dbReference>
<evidence type="ECO:0000256" key="9">
    <source>
        <dbReference type="ARBA" id="ARBA00023146"/>
    </source>
</evidence>
<evidence type="ECO:0000256" key="4">
    <source>
        <dbReference type="ARBA" id="ARBA00022490"/>
    </source>
</evidence>
<keyword evidence="7 11" id="KW-0067">ATP-binding</keyword>
<keyword evidence="4 11" id="KW-0963">Cytoplasm</keyword>
<dbReference type="GO" id="GO:0006426">
    <property type="term" value="P:glycyl-tRNA aminoacylation"/>
    <property type="evidence" value="ECO:0007669"/>
    <property type="project" value="UniProtKB-UniRule"/>
</dbReference>
<name>A0A7G9TE60_PSEMX</name>
<organism evidence="13 14">
    <name type="scientific">Pseudoxanthomonas mexicana</name>
    <dbReference type="NCBI Taxonomy" id="128785"/>
    <lineage>
        <taxon>Bacteria</taxon>
        <taxon>Pseudomonadati</taxon>
        <taxon>Pseudomonadota</taxon>
        <taxon>Gammaproteobacteria</taxon>
        <taxon>Lysobacterales</taxon>
        <taxon>Lysobacteraceae</taxon>
        <taxon>Pseudoxanthomonas</taxon>
    </lineage>
</organism>
<dbReference type="EMBL" id="CP060731">
    <property type="protein sequence ID" value="QNN78385.1"/>
    <property type="molecule type" value="Genomic_DNA"/>
</dbReference>
<evidence type="ECO:0000256" key="2">
    <source>
        <dbReference type="ARBA" id="ARBA00008226"/>
    </source>
</evidence>
<evidence type="ECO:0000256" key="6">
    <source>
        <dbReference type="ARBA" id="ARBA00022741"/>
    </source>
</evidence>
<dbReference type="SUPFAM" id="SSF109604">
    <property type="entry name" value="HD-domain/PDEase-like"/>
    <property type="match status" value="1"/>
</dbReference>
<dbReference type="PANTHER" id="PTHR30075:SF2">
    <property type="entry name" value="GLYCINE--TRNA LIGASE, CHLOROPLASTIC_MITOCHONDRIAL 2"/>
    <property type="match status" value="1"/>
</dbReference>
<evidence type="ECO:0000256" key="1">
    <source>
        <dbReference type="ARBA" id="ARBA00004496"/>
    </source>
</evidence>
<dbReference type="Gene3D" id="1.10.730.10">
    <property type="entry name" value="Isoleucyl-tRNA Synthetase, Domain 1"/>
    <property type="match status" value="1"/>
</dbReference>
<dbReference type="GO" id="GO:0005524">
    <property type="term" value="F:ATP binding"/>
    <property type="evidence" value="ECO:0007669"/>
    <property type="project" value="UniProtKB-UniRule"/>
</dbReference>
<dbReference type="HAMAP" id="MF_00255">
    <property type="entry name" value="Gly_tRNA_synth_beta"/>
    <property type="match status" value="1"/>
</dbReference>
<evidence type="ECO:0000256" key="3">
    <source>
        <dbReference type="ARBA" id="ARBA00011209"/>
    </source>
</evidence>
<dbReference type="PRINTS" id="PR01045">
    <property type="entry name" value="TRNASYNTHGB"/>
</dbReference>
<keyword evidence="5 11" id="KW-0436">Ligase</keyword>
<evidence type="ECO:0000313" key="14">
    <source>
        <dbReference type="Proteomes" id="UP000515838"/>
    </source>
</evidence>
<dbReference type="Pfam" id="PF02092">
    <property type="entry name" value="tRNA_synt_2f"/>
    <property type="match status" value="1"/>
</dbReference>